<dbReference type="InterPro" id="IPR013217">
    <property type="entry name" value="Methyltransf_12"/>
</dbReference>
<reference evidence="2 3" key="1">
    <citation type="journal article" date="2016" name="Nat. Commun.">
        <title>Thousands of microbial genomes shed light on interconnected biogeochemical processes in an aquifer system.</title>
        <authorList>
            <person name="Anantharaman K."/>
            <person name="Brown C.T."/>
            <person name="Hug L.A."/>
            <person name="Sharon I."/>
            <person name="Castelle C.J."/>
            <person name="Probst A.J."/>
            <person name="Thomas B.C."/>
            <person name="Singh A."/>
            <person name="Wilkins M.J."/>
            <person name="Karaoz U."/>
            <person name="Brodie E.L."/>
            <person name="Williams K.H."/>
            <person name="Hubbard S.S."/>
            <person name="Banfield J.F."/>
        </authorList>
    </citation>
    <scope>NUCLEOTIDE SEQUENCE [LARGE SCALE GENOMIC DNA]</scope>
</reference>
<dbReference type="InterPro" id="IPR029063">
    <property type="entry name" value="SAM-dependent_MTases_sf"/>
</dbReference>
<dbReference type="AlphaFoldDB" id="A0A1F5S619"/>
<dbReference type="CDD" id="cd02440">
    <property type="entry name" value="AdoMet_MTases"/>
    <property type="match status" value="1"/>
</dbReference>
<proteinExistence type="predicted"/>
<dbReference type="Pfam" id="PF08242">
    <property type="entry name" value="Methyltransf_12"/>
    <property type="match status" value="1"/>
</dbReference>
<comment type="caution">
    <text evidence="2">The sequence shown here is derived from an EMBL/GenBank/DDBJ whole genome shotgun (WGS) entry which is preliminary data.</text>
</comment>
<evidence type="ECO:0000313" key="3">
    <source>
        <dbReference type="Proteomes" id="UP000178323"/>
    </source>
</evidence>
<evidence type="ECO:0000313" key="2">
    <source>
        <dbReference type="EMBL" id="OGF21721.1"/>
    </source>
</evidence>
<dbReference type="Gene3D" id="3.40.50.150">
    <property type="entry name" value="Vaccinia Virus protein VP39"/>
    <property type="match status" value="1"/>
</dbReference>
<dbReference type="Proteomes" id="UP000178323">
    <property type="component" value="Unassembled WGS sequence"/>
</dbReference>
<gene>
    <name evidence="2" type="ORF">A2Y83_03295</name>
</gene>
<dbReference type="EMBL" id="MFFS01000055">
    <property type="protein sequence ID" value="OGF21721.1"/>
    <property type="molecule type" value="Genomic_DNA"/>
</dbReference>
<dbReference type="SUPFAM" id="SSF53335">
    <property type="entry name" value="S-adenosyl-L-methionine-dependent methyltransferases"/>
    <property type="match status" value="1"/>
</dbReference>
<name>A0A1F5S619_9BACT</name>
<feature type="domain" description="Methyltransferase type 12" evidence="1">
    <location>
        <begin position="57"/>
        <end position="146"/>
    </location>
</feature>
<organism evidence="2 3">
    <name type="scientific">Candidatus Falkowbacteria bacterium RBG_13_39_14</name>
    <dbReference type="NCBI Taxonomy" id="1797985"/>
    <lineage>
        <taxon>Bacteria</taxon>
        <taxon>Candidatus Falkowiibacteriota</taxon>
    </lineage>
</organism>
<dbReference type="STRING" id="1797985.A2Y83_03295"/>
<evidence type="ECO:0000259" key="1">
    <source>
        <dbReference type="Pfam" id="PF08242"/>
    </source>
</evidence>
<sequence length="234" mass="27802">MIKDKNFYNKESPIYSGKRYPKKILSYTQFFFKERLRIVINKLVKNRSERDHLKLSEIGCADGIILREIEKKLGDNFLEMTGIDAAEKMIEMAKTLNTSQKTFFFVRGNEKKDEKFDVILELGVINYTDFEEEIKYAKGHLDPQGLYILSVAGNNSFHNYFNDKGEQYQNFTSYEEYEKIIKRYFLISKVIPCGFYLPILWKFPSIALFLQRALEISFCLFKNFYHEKVYILRV</sequence>
<accession>A0A1F5S619</accession>
<protein>
    <recommendedName>
        <fullName evidence="1">Methyltransferase type 12 domain-containing protein</fullName>
    </recommendedName>
</protein>